<accession>A0A409W859</accession>
<proteinExistence type="predicted"/>
<dbReference type="InParanoid" id="A0A409W859"/>
<dbReference type="OrthoDB" id="2653987at2759"/>
<name>A0A409W859_9AGAR</name>
<keyword evidence="2" id="KW-1133">Transmembrane helix</keyword>
<protein>
    <recommendedName>
        <fullName evidence="5">Transmembrane protein</fullName>
    </recommendedName>
</protein>
<comment type="caution">
    <text evidence="3">The sequence shown here is derived from an EMBL/GenBank/DDBJ whole genome shotgun (WGS) entry which is preliminary data.</text>
</comment>
<dbReference type="Proteomes" id="UP000284842">
    <property type="component" value="Unassembled WGS sequence"/>
</dbReference>
<keyword evidence="2" id="KW-0472">Membrane</keyword>
<dbReference type="AlphaFoldDB" id="A0A409W859"/>
<feature type="compositionally biased region" description="Polar residues" evidence="1">
    <location>
        <begin position="9"/>
        <end position="22"/>
    </location>
</feature>
<keyword evidence="4" id="KW-1185">Reference proteome</keyword>
<feature type="transmembrane region" description="Helical" evidence="2">
    <location>
        <begin position="80"/>
        <end position="111"/>
    </location>
</feature>
<evidence type="ECO:0000256" key="2">
    <source>
        <dbReference type="SAM" id="Phobius"/>
    </source>
</evidence>
<feature type="transmembrane region" description="Helical" evidence="2">
    <location>
        <begin position="48"/>
        <end position="68"/>
    </location>
</feature>
<gene>
    <name evidence="3" type="ORF">CVT24_003790</name>
</gene>
<evidence type="ECO:0000256" key="1">
    <source>
        <dbReference type="SAM" id="MobiDB-lite"/>
    </source>
</evidence>
<feature type="region of interest" description="Disordered" evidence="1">
    <location>
        <begin position="129"/>
        <end position="161"/>
    </location>
</feature>
<evidence type="ECO:0000313" key="4">
    <source>
        <dbReference type="Proteomes" id="UP000284842"/>
    </source>
</evidence>
<organism evidence="3 4">
    <name type="scientific">Panaeolus cyanescens</name>
    <dbReference type="NCBI Taxonomy" id="181874"/>
    <lineage>
        <taxon>Eukaryota</taxon>
        <taxon>Fungi</taxon>
        <taxon>Dikarya</taxon>
        <taxon>Basidiomycota</taxon>
        <taxon>Agaricomycotina</taxon>
        <taxon>Agaricomycetes</taxon>
        <taxon>Agaricomycetidae</taxon>
        <taxon>Agaricales</taxon>
        <taxon>Agaricineae</taxon>
        <taxon>Galeropsidaceae</taxon>
        <taxon>Panaeolus</taxon>
    </lineage>
</organism>
<evidence type="ECO:0008006" key="5">
    <source>
        <dbReference type="Google" id="ProtNLM"/>
    </source>
</evidence>
<sequence>MSPLRLTESPGTISPINRTVTQEDIDKEDEERRKEALRDLIESWMDRLQLISVITTFFVSIEASLLTITTPSDATAADSVIFQLCNISLMGALLIHSSAAIVSFLAAFFLIRHKLKVARQEEVEALIKHQENSDASSGNQPQENNNKEKEPPSDLPPLQNADHSRVNAASHVRFVASRNTDPVPGPIRVPSSFHSADGRPLFSRNPHLSFSFVIHHVILAGLCARDIRDVAVFVVKATAQPSVFVPEHEHGDDESHIYATERYGLIQA</sequence>
<evidence type="ECO:0000313" key="3">
    <source>
        <dbReference type="EMBL" id="PPQ74698.1"/>
    </source>
</evidence>
<keyword evidence="2" id="KW-0812">Transmembrane</keyword>
<reference evidence="3 4" key="1">
    <citation type="journal article" date="2018" name="Evol. Lett.">
        <title>Horizontal gene cluster transfer increased hallucinogenic mushroom diversity.</title>
        <authorList>
            <person name="Reynolds H.T."/>
            <person name="Vijayakumar V."/>
            <person name="Gluck-Thaler E."/>
            <person name="Korotkin H.B."/>
            <person name="Matheny P.B."/>
            <person name="Slot J.C."/>
        </authorList>
    </citation>
    <scope>NUCLEOTIDE SEQUENCE [LARGE SCALE GENOMIC DNA]</scope>
    <source>
        <strain evidence="3 4">2629</strain>
    </source>
</reference>
<dbReference type="EMBL" id="NHTK01005733">
    <property type="protein sequence ID" value="PPQ74698.1"/>
    <property type="molecule type" value="Genomic_DNA"/>
</dbReference>
<feature type="region of interest" description="Disordered" evidence="1">
    <location>
        <begin position="1"/>
        <end position="28"/>
    </location>
</feature>